<dbReference type="GO" id="GO:0000724">
    <property type="term" value="P:double-strand break repair via homologous recombination"/>
    <property type="evidence" value="ECO:0007669"/>
    <property type="project" value="TreeGrafter"/>
</dbReference>
<evidence type="ECO:0000256" key="2">
    <source>
        <dbReference type="SAM" id="MobiDB-lite"/>
    </source>
</evidence>
<dbReference type="GO" id="GO:0003676">
    <property type="term" value="F:nucleic acid binding"/>
    <property type="evidence" value="ECO:0007669"/>
    <property type="project" value="InterPro"/>
</dbReference>
<evidence type="ECO:0000313" key="6">
    <source>
        <dbReference type="WBParaSite" id="PSU_v2.g11094.t1"/>
    </source>
</evidence>
<dbReference type="GO" id="GO:0016035">
    <property type="term" value="C:zeta DNA polymerase complex"/>
    <property type="evidence" value="ECO:0007669"/>
    <property type="project" value="InterPro"/>
</dbReference>
<dbReference type="SUPFAM" id="SSF53098">
    <property type="entry name" value="Ribonuclease H-like"/>
    <property type="match status" value="1"/>
</dbReference>
<dbReference type="Pfam" id="PF03104">
    <property type="entry name" value="DNA_pol_B_exo1"/>
    <property type="match status" value="1"/>
</dbReference>
<dbReference type="Proteomes" id="UP000887577">
    <property type="component" value="Unplaced"/>
</dbReference>
<comment type="catalytic activity">
    <reaction evidence="1">
        <text>DNA(n) + a 2'-deoxyribonucleoside 5'-triphosphate = DNA(n+1) + diphosphate</text>
        <dbReference type="Rhea" id="RHEA:22508"/>
        <dbReference type="Rhea" id="RHEA-COMP:17339"/>
        <dbReference type="Rhea" id="RHEA-COMP:17340"/>
        <dbReference type="ChEBI" id="CHEBI:33019"/>
        <dbReference type="ChEBI" id="CHEBI:61560"/>
        <dbReference type="ChEBI" id="CHEBI:173112"/>
        <dbReference type="EC" id="2.7.7.7"/>
    </reaction>
</comment>
<dbReference type="AlphaFoldDB" id="A0A914XZM0"/>
<keyword evidence="5" id="KW-1185">Reference proteome</keyword>
<dbReference type="InterPro" id="IPR012337">
    <property type="entry name" value="RNaseH-like_sf"/>
</dbReference>
<dbReference type="Pfam" id="PF24055">
    <property type="entry name" value="POL3_N"/>
    <property type="match status" value="1"/>
</dbReference>
<accession>A0A914XZM0</accession>
<evidence type="ECO:0000259" key="4">
    <source>
        <dbReference type="Pfam" id="PF24055"/>
    </source>
</evidence>
<dbReference type="GO" id="GO:0005634">
    <property type="term" value="C:nucleus"/>
    <property type="evidence" value="ECO:0007669"/>
    <property type="project" value="TreeGrafter"/>
</dbReference>
<organism evidence="5 6">
    <name type="scientific">Panagrolaimus superbus</name>
    <dbReference type="NCBI Taxonomy" id="310955"/>
    <lineage>
        <taxon>Eukaryota</taxon>
        <taxon>Metazoa</taxon>
        <taxon>Ecdysozoa</taxon>
        <taxon>Nematoda</taxon>
        <taxon>Chromadorea</taxon>
        <taxon>Rhabditida</taxon>
        <taxon>Tylenchina</taxon>
        <taxon>Panagrolaimomorpha</taxon>
        <taxon>Panagrolaimoidea</taxon>
        <taxon>Panagrolaimidae</taxon>
        <taxon>Panagrolaimus</taxon>
    </lineage>
</organism>
<evidence type="ECO:0000313" key="5">
    <source>
        <dbReference type="Proteomes" id="UP000887577"/>
    </source>
</evidence>
<reference evidence="6" key="1">
    <citation type="submission" date="2022-11" db="UniProtKB">
        <authorList>
            <consortium name="WormBaseParasite"/>
        </authorList>
    </citation>
    <scope>IDENTIFICATION</scope>
</reference>
<feature type="compositionally biased region" description="Basic and acidic residues" evidence="2">
    <location>
        <begin position="329"/>
        <end position="343"/>
    </location>
</feature>
<dbReference type="PANTHER" id="PTHR45812">
    <property type="entry name" value="DNA POLYMERASE ZETA CATALYTIC SUBUNIT"/>
    <property type="match status" value="1"/>
</dbReference>
<dbReference type="GO" id="GO:0042276">
    <property type="term" value="P:error-prone translesion synthesis"/>
    <property type="evidence" value="ECO:0007669"/>
    <property type="project" value="TreeGrafter"/>
</dbReference>
<dbReference type="Gene3D" id="3.30.420.10">
    <property type="entry name" value="Ribonuclease H-like superfamily/Ribonuclease H"/>
    <property type="match status" value="1"/>
</dbReference>
<dbReference type="InterPro" id="IPR036397">
    <property type="entry name" value="RNaseH_sf"/>
</dbReference>
<dbReference type="InterPro" id="IPR006133">
    <property type="entry name" value="DNA-dir_DNA_pol_B_exonuc"/>
</dbReference>
<evidence type="ECO:0000256" key="1">
    <source>
        <dbReference type="ARBA" id="ARBA00049244"/>
    </source>
</evidence>
<dbReference type="InterPro" id="IPR030559">
    <property type="entry name" value="PolZ_Rev3"/>
</dbReference>
<dbReference type="WBParaSite" id="PSU_v2.g11094.t1">
    <property type="protein sequence ID" value="PSU_v2.g11094.t1"/>
    <property type="gene ID" value="PSU_v2.g11094"/>
</dbReference>
<feature type="domain" description="DNA polymerase delta/zeta catalytic subunit N-terminal" evidence="4">
    <location>
        <begin position="57"/>
        <end position="129"/>
    </location>
</feature>
<protein>
    <submittedName>
        <fullName evidence="6">DNA-directed DNA polymerase family B exonuclease domain-containing protein</fullName>
    </submittedName>
</protein>
<name>A0A914XZM0_9BILA</name>
<dbReference type="GO" id="GO:0003887">
    <property type="term" value="F:DNA-directed DNA polymerase activity"/>
    <property type="evidence" value="ECO:0007669"/>
    <property type="project" value="UniProtKB-EC"/>
</dbReference>
<evidence type="ECO:0000259" key="3">
    <source>
        <dbReference type="Pfam" id="PF03104"/>
    </source>
</evidence>
<dbReference type="Gene3D" id="3.30.342.10">
    <property type="entry name" value="DNA Polymerase, chain B, domain 1"/>
    <property type="match status" value="1"/>
</dbReference>
<feature type="region of interest" description="Disordered" evidence="2">
    <location>
        <begin position="329"/>
        <end position="353"/>
    </location>
</feature>
<dbReference type="PANTHER" id="PTHR45812:SF1">
    <property type="entry name" value="DNA POLYMERASE ZETA CATALYTIC SUBUNIT"/>
    <property type="match status" value="1"/>
</dbReference>
<feature type="domain" description="DNA-directed DNA polymerase family B exonuclease" evidence="3">
    <location>
        <begin position="497"/>
        <end position="647"/>
    </location>
</feature>
<sequence length="676" mass="79290">MTTEPEAYIRIRNVHCETSLDLIDDFARIKYGTSVPKELKAPLIRMFGEKCLANIYGFLPFFYIRTRTPFSSELKKLIGKMIVKCAKNLDTVLIPGYPLLADVVPFQFTDIYGFHPHKDHFIKVIFYDQILCHRIGLTLQKDCGKNDLLQPYYAHIPYLLQFFMAYDIVGMGSVRFRQKGVRFRRISDNLLPILPNALKNYTKPNSHMINEFDVFCDDIILEKTPSMKSEYQISGLESIWKEEEMRYRLRNQELPRPERPECGIPEIRTEREDHSLEILRNMCNEFLTGDPNMSQIISDQRNKFSQTQAIIDNVDKAELSMYVDKAIENEKEEERLNENEARGQNDGGEEEEEEETVIHKQMLEMTQIRAVDETIIIEDNSEDEMEKIITKFQKLEANYPPVLLEPNQEEVETPPFDFANPESNETWCADEELFPATPYKYENIRPPSPPPKISKEQKDGTEKFKNACAVKNLTVLSIEALFQCNQESVKEKSDKASEKKYIPNPQTDPCLGIFYVIYNDICNDFEHADIIGGCVIDKMRYRKKDFPIIECVRSEDDIFRWLALILKKYDPDIIVGYDIRRLSFNYLVQRAAYLGIQSFNEAVSRLSPKWENDIRKTIDDIRGRIFLNVWRIVRREQPMRHYRMSAVVHEILDQRFADMSQFYIEKLLVDNDYILK</sequence>
<proteinExistence type="predicted"/>
<dbReference type="InterPro" id="IPR056435">
    <property type="entry name" value="DPOD/Z_N"/>
</dbReference>